<dbReference type="Pfam" id="PF07281">
    <property type="entry name" value="INSIG"/>
    <property type="match status" value="1"/>
</dbReference>
<comment type="subcellular location">
    <subcellularLocation>
        <location evidence="1">Endoplasmic reticulum membrane</location>
        <topology evidence="1">Multi-pass membrane protein</topology>
    </subcellularLocation>
</comment>
<keyword evidence="9" id="KW-1185">Reference proteome</keyword>
<dbReference type="InterPro" id="IPR025929">
    <property type="entry name" value="INSIG_fam"/>
</dbReference>
<organism evidence="8 9">
    <name type="scientific">Blyttiomyces helicus</name>
    <dbReference type="NCBI Taxonomy" id="388810"/>
    <lineage>
        <taxon>Eukaryota</taxon>
        <taxon>Fungi</taxon>
        <taxon>Fungi incertae sedis</taxon>
        <taxon>Chytridiomycota</taxon>
        <taxon>Chytridiomycota incertae sedis</taxon>
        <taxon>Chytridiomycetes</taxon>
        <taxon>Chytridiomycetes incertae sedis</taxon>
        <taxon>Blyttiomyces</taxon>
    </lineage>
</organism>
<dbReference type="EMBL" id="KZ995854">
    <property type="protein sequence ID" value="RKO89849.1"/>
    <property type="molecule type" value="Genomic_DNA"/>
</dbReference>
<dbReference type="AlphaFoldDB" id="A0A4P9WB62"/>
<feature type="transmembrane region" description="Helical" evidence="7">
    <location>
        <begin position="125"/>
        <end position="148"/>
    </location>
</feature>
<dbReference type="GO" id="GO:0016126">
    <property type="term" value="P:sterol biosynthetic process"/>
    <property type="evidence" value="ECO:0007669"/>
    <property type="project" value="TreeGrafter"/>
</dbReference>
<keyword evidence="4" id="KW-0256">Endoplasmic reticulum</keyword>
<feature type="transmembrane region" description="Helical" evidence="7">
    <location>
        <begin position="160"/>
        <end position="177"/>
    </location>
</feature>
<evidence type="ECO:0000256" key="3">
    <source>
        <dbReference type="ARBA" id="ARBA00022692"/>
    </source>
</evidence>
<dbReference type="Proteomes" id="UP000269721">
    <property type="component" value="Unassembled WGS sequence"/>
</dbReference>
<comment type="similarity">
    <text evidence="2">Belongs to the INSIG family.</text>
</comment>
<gene>
    <name evidence="8" type="ORF">BDK51DRAFT_13049</name>
</gene>
<reference evidence="9" key="1">
    <citation type="journal article" date="2018" name="Nat. Microbiol.">
        <title>Leveraging single-cell genomics to expand the fungal tree of life.</title>
        <authorList>
            <person name="Ahrendt S.R."/>
            <person name="Quandt C.A."/>
            <person name="Ciobanu D."/>
            <person name="Clum A."/>
            <person name="Salamov A."/>
            <person name="Andreopoulos B."/>
            <person name="Cheng J.F."/>
            <person name="Woyke T."/>
            <person name="Pelin A."/>
            <person name="Henrissat B."/>
            <person name="Reynolds N.K."/>
            <person name="Benny G.L."/>
            <person name="Smith M.E."/>
            <person name="James T.Y."/>
            <person name="Grigoriev I.V."/>
        </authorList>
    </citation>
    <scope>NUCLEOTIDE SEQUENCE [LARGE SCALE GENOMIC DNA]</scope>
</reference>
<evidence type="ECO:0000256" key="6">
    <source>
        <dbReference type="ARBA" id="ARBA00023136"/>
    </source>
</evidence>
<sequence length="180" mass="20277">RALVLFLLGFAFSVIIDHLQKEHGITRYPSDVSQLFDSASWVPISCGLSAVLVGTLYPVLDWTWGARPHRFNREWSSVLRCCGGFIGVNYAASKLPWNNSVQVSITLALLGIGLWFLFDRTWHGFMLSTLMASIGTWVVYMLVSHGFYSFTRADFFGVRSWFPCILYASCICFGSIGRQL</sequence>
<keyword evidence="3 7" id="KW-0812">Transmembrane</keyword>
<dbReference type="PANTHER" id="PTHR15301:SF3">
    <property type="entry name" value="PROTEIN NSG1-RELATED"/>
    <property type="match status" value="1"/>
</dbReference>
<name>A0A4P9WB62_9FUNG</name>
<dbReference type="GO" id="GO:0005789">
    <property type="term" value="C:endoplasmic reticulum membrane"/>
    <property type="evidence" value="ECO:0007669"/>
    <property type="project" value="UniProtKB-SubCell"/>
</dbReference>
<protein>
    <submittedName>
        <fullName evidence="8">Insulin-induced protein family</fullName>
    </submittedName>
</protein>
<feature type="non-terminal residue" evidence="8">
    <location>
        <position position="180"/>
    </location>
</feature>
<dbReference type="OrthoDB" id="205546at2759"/>
<accession>A0A4P9WB62</accession>
<evidence type="ECO:0000256" key="4">
    <source>
        <dbReference type="ARBA" id="ARBA00022824"/>
    </source>
</evidence>
<evidence type="ECO:0000313" key="8">
    <source>
        <dbReference type="EMBL" id="RKO89849.1"/>
    </source>
</evidence>
<dbReference type="PANTHER" id="PTHR15301">
    <property type="entry name" value="INSULIN-INDUCED GENE 1"/>
    <property type="match status" value="1"/>
</dbReference>
<evidence type="ECO:0000313" key="9">
    <source>
        <dbReference type="Proteomes" id="UP000269721"/>
    </source>
</evidence>
<feature type="transmembrane region" description="Helical" evidence="7">
    <location>
        <begin position="40"/>
        <end position="63"/>
    </location>
</feature>
<evidence type="ECO:0000256" key="7">
    <source>
        <dbReference type="SAM" id="Phobius"/>
    </source>
</evidence>
<keyword evidence="5 7" id="KW-1133">Transmembrane helix</keyword>
<feature type="transmembrane region" description="Helical" evidence="7">
    <location>
        <begin position="99"/>
        <end position="118"/>
    </location>
</feature>
<feature type="non-terminal residue" evidence="8">
    <location>
        <position position="1"/>
    </location>
</feature>
<evidence type="ECO:0000256" key="5">
    <source>
        <dbReference type="ARBA" id="ARBA00022989"/>
    </source>
</evidence>
<evidence type="ECO:0000256" key="1">
    <source>
        <dbReference type="ARBA" id="ARBA00004477"/>
    </source>
</evidence>
<keyword evidence="6 7" id="KW-0472">Membrane</keyword>
<evidence type="ECO:0000256" key="2">
    <source>
        <dbReference type="ARBA" id="ARBA00007475"/>
    </source>
</evidence>
<proteinExistence type="inferred from homology"/>